<evidence type="ECO:0000313" key="2">
    <source>
        <dbReference type="RefSeq" id="XP_018334727.1"/>
    </source>
</evidence>
<dbReference type="GeneID" id="108743643"/>
<dbReference type="SUPFAM" id="SSF52540">
    <property type="entry name" value="P-loop containing nucleoside triphosphate hydrolases"/>
    <property type="match status" value="1"/>
</dbReference>
<organism evidence="1 2">
    <name type="scientific">Agrilus planipennis</name>
    <name type="common">Emerald ash borer</name>
    <name type="synonym">Agrilus marcopoli</name>
    <dbReference type="NCBI Taxonomy" id="224129"/>
    <lineage>
        <taxon>Eukaryota</taxon>
        <taxon>Metazoa</taxon>
        <taxon>Ecdysozoa</taxon>
        <taxon>Arthropoda</taxon>
        <taxon>Hexapoda</taxon>
        <taxon>Insecta</taxon>
        <taxon>Pterygota</taxon>
        <taxon>Neoptera</taxon>
        <taxon>Endopterygota</taxon>
        <taxon>Coleoptera</taxon>
        <taxon>Polyphaga</taxon>
        <taxon>Elateriformia</taxon>
        <taxon>Buprestoidea</taxon>
        <taxon>Buprestidae</taxon>
        <taxon>Agrilinae</taxon>
        <taxon>Agrilus</taxon>
    </lineage>
</organism>
<dbReference type="KEGG" id="apln:108743643"/>
<evidence type="ECO:0000313" key="1">
    <source>
        <dbReference type="Proteomes" id="UP000192223"/>
    </source>
</evidence>
<dbReference type="InterPro" id="IPR027417">
    <property type="entry name" value="P-loop_NTPase"/>
</dbReference>
<proteinExistence type="predicted"/>
<reference evidence="2" key="1">
    <citation type="submission" date="2025-08" db="UniProtKB">
        <authorList>
            <consortium name="RefSeq"/>
        </authorList>
    </citation>
    <scope>IDENTIFICATION</scope>
    <source>
        <tissue evidence="2">Entire body</tissue>
    </source>
</reference>
<name>A0A1W4XPN2_AGRPL</name>
<accession>A0A1W4XPN2</accession>
<protein>
    <submittedName>
        <fullName evidence="2">Uncharacterized protein LOC108743643</fullName>
    </submittedName>
</protein>
<dbReference type="Gene3D" id="3.40.50.300">
    <property type="entry name" value="P-loop containing nucleotide triphosphate hydrolases"/>
    <property type="match status" value="1"/>
</dbReference>
<dbReference type="RefSeq" id="XP_018334727.1">
    <property type="nucleotide sequence ID" value="XM_018479225.1"/>
</dbReference>
<dbReference type="STRING" id="224129.A0A1W4XPN2"/>
<sequence>MGNLLGCIEEVPDLQRLEYDMTPLNSSPVPIIWLVGPNGSGRSIQASILSERVGFQVIDLRELIKSESKKETDRGKLIKDFEKSARKIPDVSIRYSLMK</sequence>
<gene>
    <name evidence="2" type="primary">LOC108743643</name>
</gene>
<dbReference type="OrthoDB" id="442176at2759"/>
<keyword evidence="1" id="KW-1185">Reference proteome</keyword>
<dbReference type="InParanoid" id="A0A1W4XPN2"/>
<dbReference type="AlphaFoldDB" id="A0A1W4XPN2"/>
<dbReference type="Proteomes" id="UP000192223">
    <property type="component" value="Unplaced"/>
</dbReference>